<keyword evidence="1" id="KW-0694">RNA-binding</keyword>
<dbReference type="InterPro" id="IPR000504">
    <property type="entry name" value="RRM_dom"/>
</dbReference>
<dbReference type="PANTHER" id="PTHR48034">
    <property type="entry name" value="TRANSFORMER-2 SEX-DETERMINING PROTEIN-RELATED"/>
    <property type="match status" value="1"/>
</dbReference>
<dbReference type="GeneID" id="39732316"/>
<feature type="region of interest" description="Disordered" evidence="2">
    <location>
        <begin position="1"/>
        <end position="21"/>
    </location>
</feature>
<name>A0A1J1GNQ0_PLAGA</name>
<feature type="compositionally biased region" description="Basic and acidic residues" evidence="2">
    <location>
        <begin position="1"/>
        <end position="18"/>
    </location>
</feature>
<dbReference type="AlphaFoldDB" id="A0A1J1GNQ0"/>
<proteinExistence type="predicted"/>
<dbReference type="SUPFAM" id="SSF54928">
    <property type="entry name" value="RNA-binding domain, RBD"/>
    <property type="match status" value="1"/>
</dbReference>
<evidence type="ECO:0000313" key="5">
    <source>
        <dbReference type="Proteomes" id="UP000220797"/>
    </source>
</evidence>
<evidence type="ECO:0000256" key="2">
    <source>
        <dbReference type="SAM" id="MobiDB-lite"/>
    </source>
</evidence>
<feature type="region of interest" description="Disordered" evidence="2">
    <location>
        <begin position="161"/>
        <end position="250"/>
    </location>
</feature>
<feature type="domain" description="RRM" evidence="3">
    <location>
        <begin position="20"/>
        <end position="98"/>
    </location>
</feature>
<evidence type="ECO:0000259" key="3">
    <source>
        <dbReference type="PROSITE" id="PS50102"/>
    </source>
</evidence>
<reference evidence="4" key="1">
    <citation type="submission" date="2015-04" db="EMBL/GenBank/DDBJ databases">
        <authorList>
            <consortium name="Pathogen Informatics"/>
        </authorList>
    </citation>
    <scope>NUCLEOTIDE SEQUENCE [LARGE SCALE GENOMIC DNA]</scope>
    <source>
        <strain evidence="4">8A</strain>
    </source>
</reference>
<dbReference type="OrthoDB" id="5970at2759"/>
<dbReference type="VEuPathDB" id="PlasmoDB:PGAL8A_00378600"/>
<sequence length="250" mass="30287">MNFKDAKKESEDRNHKNDGSTLYVSNLSSKITTAKLQDIFEKFGNIEKCYVISNPITRESRNFGFVTFNSSHEAHNALSKANKMEVEGRIINVEIAKRNEPHEPTPGEYKGVQNMMKRNGIRHDFYGKKYDRSYDKRRYESRRANPYNKEHIKSFSYRNNSYRNYDKYGRNKYSDYRNYDRRSNDNKYHRKNEYYKRNNRSSDDEKGYSRDENKKKKRYEKNRKSSSSSNSERRRYRNSPINRSPRYRRK</sequence>
<accession>A0A1J1GNQ0</accession>
<dbReference type="PROSITE" id="PS50102">
    <property type="entry name" value="RRM"/>
    <property type="match status" value="1"/>
</dbReference>
<organism evidence="4 5">
    <name type="scientific">Plasmodium gallinaceum</name>
    <dbReference type="NCBI Taxonomy" id="5849"/>
    <lineage>
        <taxon>Eukaryota</taxon>
        <taxon>Sar</taxon>
        <taxon>Alveolata</taxon>
        <taxon>Apicomplexa</taxon>
        <taxon>Aconoidasida</taxon>
        <taxon>Haemosporida</taxon>
        <taxon>Plasmodiidae</taxon>
        <taxon>Plasmodium</taxon>
        <taxon>Plasmodium (Haemamoeba)</taxon>
    </lineage>
</organism>
<dbReference type="InterPro" id="IPR035979">
    <property type="entry name" value="RBD_domain_sf"/>
</dbReference>
<comment type="caution">
    <text evidence="4">The sequence shown here is derived from an EMBL/GenBank/DDBJ whole genome shotgun (WGS) entry which is preliminary data.</text>
</comment>
<gene>
    <name evidence="4" type="ORF">PGAL8A_00378600</name>
</gene>
<dbReference type="SMART" id="SM00360">
    <property type="entry name" value="RRM"/>
    <property type="match status" value="1"/>
</dbReference>
<protein>
    <submittedName>
        <fullName evidence="4">RNA-binding protein, putative</fullName>
    </submittedName>
</protein>
<keyword evidence="5" id="KW-1185">Reference proteome</keyword>
<dbReference type="OMA" id="YKGVQNM"/>
<dbReference type="RefSeq" id="XP_028526903.1">
    <property type="nucleotide sequence ID" value="XM_028670119.1"/>
</dbReference>
<dbReference type="InterPro" id="IPR012677">
    <property type="entry name" value="Nucleotide-bd_a/b_plait_sf"/>
</dbReference>
<dbReference type="GO" id="GO:0003723">
    <property type="term" value="F:RNA binding"/>
    <property type="evidence" value="ECO:0007669"/>
    <property type="project" value="UniProtKB-UniRule"/>
</dbReference>
<feature type="compositionally biased region" description="Basic and acidic residues" evidence="2">
    <location>
        <begin position="164"/>
        <end position="214"/>
    </location>
</feature>
<dbReference type="Pfam" id="PF00076">
    <property type="entry name" value="RRM_1"/>
    <property type="match status" value="1"/>
</dbReference>
<dbReference type="CDD" id="cd00590">
    <property type="entry name" value="RRM_SF"/>
    <property type="match status" value="1"/>
</dbReference>
<dbReference type="Gene3D" id="3.30.70.330">
    <property type="match status" value="1"/>
</dbReference>
<evidence type="ECO:0000256" key="1">
    <source>
        <dbReference type="PROSITE-ProRule" id="PRU00176"/>
    </source>
</evidence>
<dbReference type="Proteomes" id="UP000220797">
    <property type="component" value="Unassembled WGS sequence"/>
</dbReference>
<dbReference type="InterPro" id="IPR050441">
    <property type="entry name" value="RBM"/>
</dbReference>
<dbReference type="EMBL" id="CVMV01000022">
    <property type="protein sequence ID" value="CRG94082.1"/>
    <property type="molecule type" value="Genomic_DNA"/>
</dbReference>
<evidence type="ECO:0000313" key="4">
    <source>
        <dbReference type="EMBL" id="CRG94082.1"/>
    </source>
</evidence>